<evidence type="ECO:0000313" key="2">
    <source>
        <dbReference type="Proteomes" id="UP001140949"/>
    </source>
</evidence>
<dbReference type="Proteomes" id="UP001140949">
    <property type="component" value="Unassembled WGS sequence"/>
</dbReference>
<reference evidence="1" key="1">
    <citation type="journal article" date="2023" name="GigaByte">
        <title>Genome assembly of the bearded iris, Iris pallida Lam.</title>
        <authorList>
            <person name="Bruccoleri R.E."/>
            <person name="Oakeley E.J."/>
            <person name="Faust A.M.E."/>
            <person name="Altorfer M."/>
            <person name="Dessus-Babus S."/>
            <person name="Burckhardt D."/>
            <person name="Oertli M."/>
            <person name="Naumann U."/>
            <person name="Petersen F."/>
            <person name="Wong J."/>
        </authorList>
    </citation>
    <scope>NUCLEOTIDE SEQUENCE</scope>
    <source>
        <strain evidence="1">GSM-AAB239-AS_SAM_17_03QT</strain>
    </source>
</reference>
<reference evidence="1" key="2">
    <citation type="submission" date="2023-04" db="EMBL/GenBank/DDBJ databases">
        <authorList>
            <person name="Bruccoleri R.E."/>
            <person name="Oakeley E.J."/>
            <person name="Faust A.-M."/>
            <person name="Dessus-Babus S."/>
            <person name="Altorfer M."/>
            <person name="Burckhardt D."/>
            <person name="Oertli M."/>
            <person name="Naumann U."/>
            <person name="Petersen F."/>
            <person name="Wong J."/>
        </authorList>
    </citation>
    <scope>NUCLEOTIDE SEQUENCE</scope>
    <source>
        <strain evidence="1">GSM-AAB239-AS_SAM_17_03QT</strain>
        <tissue evidence="1">Leaf</tissue>
    </source>
</reference>
<name>A0AAX6IM19_IRIPA</name>
<evidence type="ECO:0000313" key="1">
    <source>
        <dbReference type="EMBL" id="KAJ6854061.1"/>
    </source>
</evidence>
<gene>
    <name evidence="1" type="ORF">M6B38_100845</name>
</gene>
<comment type="caution">
    <text evidence="1">The sequence shown here is derived from an EMBL/GenBank/DDBJ whole genome shotgun (WGS) entry which is preliminary data.</text>
</comment>
<organism evidence="1 2">
    <name type="scientific">Iris pallida</name>
    <name type="common">Sweet iris</name>
    <dbReference type="NCBI Taxonomy" id="29817"/>
    <lineage>
        <taxon>Eukaryota</taxon>
        <taxon>Viridiplantae</taxon>
        <taxon>Streptophyta</taxon>
        <taxon>Embryophyta</taxon>
        <taxon>Tracheophyta</taxon>
        <taxon>Spermatophyta</taxon>
        <taxon>Magnoliopsida</taxon>
        <taxon>Liliopsida</taxon>
        <taxon>Asparagales</taxon>
        <taxon>Iridaceae</taxon>
        <taxon>Iridoideae</taxon>
        <taxon>Irideae</taxon>
        <taxon>Iris</taxon>
    </lineage>
</organism>
<proteinExistence type="predicted"/>
<dbReference type="AlphaFoldDB" id="A0AAX6IM19"/>
<protein>
    <submittedName>
        <fullName evidence="1">Uncharacterized protein</fullName>
    </submittedName>
</protein>
<accession>A0AAX6IM19</accession>
<sequence>MGLMMTCGPLIDNLVYRSYGNYVIRIMAP</sequence>
<keyword evidence="2" id="KW-1185">Reference proteome</keyword>
<dbReference type="EMBL" id="JANAVB010000197">
    <property type="protein sequence ID" value="KAJ6854061.1"/>
    <property type="molecule type" value="Genomic_DNA"/>
</dbReference>